<dbReference type="Proteomes" id="UP001180551">
    <property type="component" value="Unassembled WGS sequence"/>
</dbReference>
<dbReference type="RefSeq" id="WP_311623259.1">
    <property type="nucleotide sequence ID" value="NZ_JAVRFE010000009.1"/>
</dbReference>
<reference evidence="2" key="1">
    <citation type="submission" date="2024-05" db="EMBL/GenBank/DDBJ databases">
        <title>30 novel species of actinomycetes from the DSMZ collection.</title>
        <authorList>
            <person name="Nouioui I."/>
        </authorList>
    </citation>
    <scope>NUCLEOTIDE SEQUENCE</scope>
    <source>
        <strain evidence="2">DSM 41527</strain>
    </source>
</reference>
<gene>
    <name evidence="2" type="ORF">RM550_09475</name>
</gene>
<comment type="caution">
    <text evidence="2">The sequence shown here is derived from an EMBL/GenBank/DDBJ whole genome shotgun (WGS) entry which is preliminary data.</text>
</comment>
<name>A0ABU2T408_9ACTN</name>
<proteinExistence type="predicted"/>
<accession>A0ABU2T408</accession>
<feature type="region of interest" description="Disordered" evidence="1">
    <location>
        <begin position="40"/>
        <end position="65"/>
    </location>
</feature>
<dbReference type="EMBL" id="JAVRFE010000009">
    <property type="protein sequence ID" value="MDT0455968.1"/>
    <property type="molecule type" value="Genomic_DNA"/>
</dbReference>
<organism evidence="2 3">
    <name type="scientific">Streptomyces mooreae</name>
    <dbReference type="NCBI Taxonomy" id="3075523"/>
    <lineage>
        <taxon>Bacteria</taxon>
        <taxon>Bacillati</taxon>
        <taxon>Actinomycetota</taxon>
        <taxon>Actinomycetes</taxon>
        <taxon>Kitasatosporales</taxon>
        <taxon>Streptomycetaceae</taxon>
        <taxon>Streptomyces</taxon>
    </lineage>
</organism>
<evidence type="ECO:0000313" key="3">
    <source>
        <dbReference type="Proteomes" id="UP001180551"/>
    </source>
</evidence>
<evidence type="ECO:0000256" key="1">
    <source>
        <dbReference type="SAM" id="MobiDB-lite"/>
    </source>
</evidence>
<keyword evidence="3" id="KW-1185">Reference proteome</keyword>
<sequence length="65" mass="7049">MAAERARRADVIDGLLEADDDGEGAVTMRSAAPRLAVVRGLDPEQRYRRPAGWPDADTGQVGSRR</sequence>
<evidence type="ECO:0000313" key="2">
    <source>
        <dbReference type="EMBL" id="MDT0455968.1"/>
    </source>
</evidence>
<protein>
    <submittedName>
        <fullName evidence="2">Uncharacterized protein</fullName>
    </submittedName>
</protein>